<evidence type="ECO:0000256" key="3">
    <source>
        <dbReference type="ARBA" id="ARBA00023163"/>
    </source>
</evidence>
<proteinExistence type="predicted"/>
<dbReference type="GO" id="GO:0005829">
    <property type="term" value="C:cytosol"/>
    <property type="evidence" value="ECO:0007669"/>
    <property type="project" value="TreeGrafter"/>
</dbReference>
<name>A0A2U1K5B0_9BACI</name>
<dbReference type="EMBL" id="QCZG01000006">
    <property type="protein sequence ID" value="PWA12697.1"/>
    <property type="molecule type" value="Genomic_DNA"/>
</dbReference>
<dbReference type="PROSITE" id="PS50943">
    <property type="entry name" value="HTH_CROC1"/>
    <property type="match status" value="1"/>
</dbReference>
<sequence length="112" mass="12968">MGDLKKIIGERIRNFRKDKGLSQEELAHMSKLHSTYIGQLERGEKNATLESIEKVANALNISLETLFRISQPRQNENEYTLSQIVTQLQARSIKDQKFILELIDLLLDWKGK</sequence>
<keyword evidence="1" id="KW-0805">Transcription regulation</keyword>
<reference evidence="5 6" key="1">
    <citation type="submission" date="2018-04" db="EMBL/GenBank/DDBJ databases">
        <title>Camelliibacillus theae gen. nov., sp. nov., isolated from Pu'er tea.</title>
        <authorList>
            <person name="Niu L."/>
        </authorList>
    </citation>
    <scope>NUCLEOTIDE SEQUENCE [LARGE SCALE GENOMIC DNA]</scope>
    <source>
        <strain evidence="5 6">T8</strain>
    </source>
</reference>
<evidence type="ECO:0000313" key="5">
    <source>
        <dbReference type="EMBL" id="PWA12697.1"/>
    </source>
</evidence>
<dbReference type="PANTHER" id="PTHR46797:SF23">
    <property type="entry name" value="HTH-TYPE TRANSCRIPTIONAL REGULATOR SUTR"/>
    <property type="match status" value="1"/>
</dbReference>
<dbReference type="GO" id="GO:0003700">
    <property type="term" value="F:DNA-binding transcription factor activity"/>
    <property type="evidence" value="ECO:0007669"/>
    <property type="project" value="TreeGrafter"/>
</dbReference>
<keyword evidence="2" id="KW-0238">DNA-binding</keyword>
<dbReference type="SMART" id="SM00530">
    <property type="entry name" value="HTH_XRE"/>
    <property type="match status" value="1"/>
</dbReference>
<dbReference type="SUPFAM" id="SSF47413">
    <property type="entry name" value="lambda repressor-like DNA-binding domains"/>
    <property type="match status" value="1"/>
</dbReference>
<evidence type="ECO:0000256" key="2">
    <source>
        <dbReference type="ARBA" id="ARBA00023125"/>
    </source>
</evidence>
<feature type="domain" description="HTH cro/C1-type" evidence="4">
    <location>
        <begin position="12"/>
        <end position="66"/>
    </location>
</feature>
<organism evidence="5 6">
    <name type="scientific">Pueribacillus theae</name>
    <dbReference type="NCBI Taxonomy" id="2171751"/>
    <lineage>
        <taxon>Bacteria</taxon>
        <taxon>Bacillati</taxon>
        <taxon>Bacillota</taxon>
        <taxon>Bacilli</taxon>
        <taxon>Bacillales</taxon>
        <taxon>Bacillaceae</taxon>
        <taxon>Pueribacillus</taxon>
    </lineage>
</organism>
<keyword evidence="3" id="KW-0804">Transcription</keyword>
<dbReference type="RefSeq" id="WP_116553688.1">
    <property type="nucleotide sequence ID" value="NZ_QCZG01000006.1"/>
</dbReference>
<dbReference type="InterPro" id="IPR010982">
    <property type="entry name" value="Lambda_DNA-bd_dom_sf"/>
</dbReference>
<evidence type="ECO:0000259" key="4">
    <source>
        <dbReference type="PROSITE" id="PS50943"/>
    </source>
</evidence>
<protein>
    <submittedName>
        <fullName evidence="5">Transcriptional regulator</fullName>
    </submittedName>
</protein>
<dbReference type="Gene3D" id="1.10.260.40">
    <property type="entry name" value="lambda repressor-like DNA-binding domains"/>
    <property type="match status" value="1"/>
</dbReference>
<dbReference type="Proteomes" id="UP000245998">
    <property type="component" value="Unassembled WGS sequence"/>
</dbReference>
<dbReference type="InterPro" id="IPR050807">
    <property type="entry name" value="TransReg_Diox_bact_type"/>
</dbReference>
<dbReference type="PANTHER" id="PTHR46797">
    <property type="entry name" value="HTH-TYPE TRANSCRIPTIONAL REGULATOR"/>
    <property type="match status" value="1"/>
</dbReference>
<dbReference type="CDD" id="cd00093">
    <property type="entry name" value="HTH_XRE"/>
    <property type="match status" value="1"/>
</dbReference>
<evidence type="ECO:0000313" key="6">
    <source>
        <dbReference type="Proteomes" id="UP000245998"/>
    </source>
</evidence>
<dbReference type="OrthoDB" id="9814553at2"/>
<dbReference type="InterPro" id="IPR001387">
    <property type="entry name" value="Cro/C1-type_HTH"/>
</dbReference>
<dbReference type="GO" id="GO:0003677">
    <property type="term" value="F:DNA binding"/>
    <property type="evidence" value="ECO:0007669"/>
    <property type="project" value="UniProtKB-KW"/>
</dbReference>
<dbReference type="Pfam" id="PF01381">
    <property type="entry name" value="HTH_3"/>
    <property type="match status" value="1"/>
</dbReference>
<evidence type="ECO:0000256" key="1">
    <source>
        <dbReference type="ARBA" id="ARBA00023015"/>
    </source>
</evidence>
<keyword evidence="6" id="KW-1185">Reference proteome</keyword>
<comment type="caution">
    <text evidence="5">The sequence shown here is derived from an EMBL/GenBank/DDBJ whole genome shotgun (WGS) entry which is preliminary data.</text>
</comment>
<accession>A0A2U1K5B0</accession>
<dbReference type="AlphaFoldDB" id="A0A2U1K5B0"/>
<gene>
    <name evidence="5" type="ORF">DCC39_04480</name>
</gene>